<dbReference type="RefSeq" id="WP_097898815.1">
    <property type="nucleotide sequence ID" value="NZ_NVOR01000005.1"/>
</dbReference>
<evidence type="ECO:0000313" key="3">
    <source>
        <dbReference type="Proteomes" id="UP000221020"/>
    </source>
</evidence>
<protein>
    <recommendedName>
        <fullName evidence="4">Phr family secreted Rap phosphatase inhibitor</fullName>
    </recommendedName>
</protein>
<gene>
    <name evidence="2" type="ORF">CON65_00965</name>
</gene>
<dbReference type="Proteomes" id="UP000221020">
    <property type="component" value="Unassembled WGS sequence"/>
</dbReference>
<evidence type="ECO:0000256" key="1">
    <source>
        <dbReference type="SAM" id="MobiDB-lite"/>
    </source>
</evidence>
<sequence length="75" mass="7700">MKKLLLGSISFIAVLIVGISTTSYSSLADHGRLPGPATSSFLYSEGHTGGISKLESHDHTGVAAEGNGRGTLQNS</sequence>
<organism evidence="2 3">
    <name type="scientific">Bacillus pseudomycoides</name>
    <dbReference type="NCBI Taxonomy" id="64104"/>
    <lineage>
        <taxon>Bacteria</taxon>
        <taxon>Bacillati</taxon>
        <taxon>Bacillota</taxon>
        <taxon>Bacilli</taxon>
        <taxon>Bacillales</taxon>
        <taxon>Bacillaceae</taxon>
        <taxon>Bacillus</taxon>
        <taxon>Bacillus cereus group</taxon>
    </lineage>
</organism>
<reference evidence="2 3" key="1">
    <citation type="submission" date="2017-09" db="EMBL/GenBank/DDBJ databases">
        <title>Large-scale bioinformatics analysis of Bacillus genomes uncovers conserved roles of natural products in bacterial physiology.</title>
        <authorList>
            <consortium name="Agbiome Team Llc"/>
            <person name="Bleich R.M."/>
            <person name="Grubbs K.J."/>
            <person name="Santa Maria K.C."/>
            <person name="Allen S.E."/>
            <person name="Farag S."/>
            <person name="Shank E.A."/>
            <person name="Bowers A."/>
        </authorList>
    </citation>
    <scope>NUCLEOTIDE SEQUENCE [LARGE SCALE GENOMIC DNA]</scope>
    <source>
        <strain evidence="2 3">AFS092012</strain>
    </source>
</reference>
<feature type="region of interest" description="Disordered" evidence="1">
    <location>
        <begin position="52"/>
        <end position="75"/>
    </location>
</feature>
<name>A0AA91VGI8_9BACI</name>
<dbReference type="AlphaFoldDB" id="A0AA91VGI8"/>
<proteinExistence type="predicted"/>
<evidence type="ECO:0000313" key="2">
    <source>
        <dbReference type="EMBL" id="PED84517.1"/>
    </source>
</evidence>
<evidence type="ECO:0008006" key="4">
    <source>
        <dbReference type="Google" id="ProtNLM"/>
    </source>
</evidence>
<dbReference type="EMBL" id="NVOR01000005">
    <property type="protein sequence ID" value="PED84517.1"/>
    <property type="molecule type" value="Genomic_DNA"/>
</dbReference>
<accession>A0AA91VGI8</accession>
<comment type="caution">
    <text evidence="2">The sequence shown here is derived from an EMBL/GenBank/DDBJ whole genome shotgun (WGS) entry which is preliminary data.</text>
</comment>